<dbReference type="GO" id="GO:0050660">
    <property type="term" value="F:flavin adenine dinucleotide binding"/>
    <property type="evidence" value="ECO:0007669"/>
    <property type="project" value="TreeGrafter"/>
</dbReference>
<evidence type="ECO:0000256" key="1">
    <source>
        <dbReference type="ARBA" id="ARBA00001974"/>
    </source>
</evidence>
<comment type="subcellular location">
    <subcellularLocation>
        <location evidence="2">Cell membrane</location>
        <topology evidence="2">Peripheral membrane protein</topology>
        <orientation evidence="2">Cytoplasmic side</orientation>
    </subcellularLocation>
</comment>
<evidence type="ECO:0000313" key="16">
    <source>
        <dbReference type="EMBL" id="GLL01399.1"/>
    </source>
</evidence>
<dbReference type="FunFam" id="3.50.50.60:FF:000009">
    <property type="entry name" value="Succinate dehydrogenase flavoprotein subunit"/>
    <property type="match status" value="1"/>
</dbReference>
<dbReference type="PRINTS" id="PR00368">
    <property type="entry name" value="FADPNR"/>
</dbReference>
<evidence type="ECO:0000256" key="9">
    <source>
        <dbReference type="ARBA" id="ARBA00022982"/>
    </source>
</evidence>
<evidence type="ECO:0000259" key="14">
    <source>
        <dbReference type="Pfam" id="PF00890"/>
    </source>
</evidence>
<protein>
    <recommendedName>
        <fullName evidence="4">succinate dehydrogenase</fullName>
        <ecNumber evidence="4">1.3.5.1</ecNumber>
    </recommendedName>
</protein>
<dbReference type="Pfam" id="PF00890">
    <property type="entry name" value="FAD_binding_2"/>
    <property type="match status" value="1"/>
</dbReference>
<dbReference type="FunFam" id="3.90.700.10:FF:000006">
    <property type="entry name" value="Succinate dehydrogenase flavoprotein subunit"/>
    <property type="match status" value="1"/>
</dbReference>
<keyword evidence="17" id="KW-1185">Reference proteome</keyword>
<dbReference type="SUPFAM" id="SSF56425">
    <property type="entry name" value="Succinate dehydrogenase/fumarate reductase flavoprotein, catalytic domain"/>
    <property type="match status" value="1"/>
</dbReference>
<keyword evidence="5" id="KW-0813">Transport</keyword>
<dbReference type="GO" id="GO:0009061">
    <property type="term" value="P:anaerobic respiration"/>
    <property type="evidence" value="ECO:0007669"/>
    <property type="project" value="TreeGrafter"/>
</dbReference>
<dbReference type="SUPFAM" id="SSF51905">
    <property type="entry name" value="FAD/NAD(P)-binding domain"/>
    <property type="match status" value="1"/>
</dbReference>
<dbReference type="GO" id="GO:0033765">
    <property type="term" value="F:steroid dehydrogenase activity, acting on the CH-CH group of donors"/>
    <property type="evidence" value="ECO:0007669"/>
    <property type="project" value="UniProtKB-ARBA"/>
</dbReference>
<comment type="similarity">
    <text evidence="3">Belongs to the FAD-dependent oxidoreductase 2 family. FRD/SDH subfamily.</text>
</comment>
<dbReference type="EMBL" id="BSFP01000015">
    <property type="protein sequence ID" value="GLL01399.1"/>
    <property type="molecule type" value="Genomic_DNA"/>
</dbReference>
<dbReference type="PANTHER" id="PTHR11632">
    <property type="entry name" value="SUCCINATE DEHYDROGENASE 2 FLAVOPROTEIN SUBUNIT"/>
    <property type="match status" value="1"/>
</dbReference>
<dbReference type="RefSeq" id="WP_261964081.1">
    <property type="nucleotide sequence ID" value="NZ_BAAAXA010000003.1"/>
</dbReference>
<keyword evidence="7" id="KW-0285">Flavoprotein</keyword>
<name>A0A9W6KIZ8_9ACTN</name>
<dbReference type="GO" id="GO:0009055">
    <property type="term" value="F:electron transfer activity"/>
    <property type="evidence" value="ECO:0007669"/>
    <property type="project" value="TreeGrafter"/>
</dbReference>
<evidence type="ECO:0000256" key="10">
    <source>
        <dbReference type="ARBA" id="ARBA00023002"/>
    </source>
</evidence>
<dbReference type="InterPro" id="IPR036188">
    <property type="entry name" value="FAD/NAD-bd_sf"/>
</dbReference>
<evidence type="ECO:0000256" key="11">
    <source>
        <dbReference type="ARBA" id="ARBA00023136"/>
    </source>
</evidence>
<keyword evidence="11" id="KW-0472">Membrane</keyword>
<evidence type="ECO:0000256" key="8">
    <source>
        <dbReference type="ARBA" id="ARBA00022827"/>
    </source>
</evidence>
<comment type="catalytic activity">
    <reaction evidence="12">
        <text>a quinone + succinate = fumarate + a quinol</text>
        <dbReference type="Rhea" id="RHEA:40523"/>
        <dbReference type="ChEBI" id="CHEBI:24646"/>
        <dbReference type="ChEBI" id="CHEBI:29806"/>
        <dbReference type="ChEBI" id="CHEBI:30031"/>
        <dbReference type="ChEBI" id="CHEBI:132124"/>
        <dbReference type="EC" id="1.3.5.1"/>
    </reaction>
</comment>
<dbReference type="FunFam" id="1.20.58.100:FF:000003">
    <property type="entry name" value="Succinate dehydrogenase flavoprotein subunit"/>
    <property type="match status" value="1"/>
</dbReference>
<dbReference type="AlphaFoldDB" id="A0A9W6KIZ8"/>
<evidence type="ECO:0000256" key="5">
    <source>
        <dbReference type="ARBA" id="ARBA00022448"/>
    </source>
</evidence>
<evidence type="ECO:0000259" key="15">
    <source>
        <dbReference type="Pfam" id="PF02910"/>
    </source>
</evidence>
<dbReference type="Gene3D" id="3.90.700.10">
    <property type="entry name" value="Succinate dehydrogenase/fumarate reductase flavoprotein, catalytic domain"/>
    <property type="match status" value="1"/>
</dbReference>
<evidence type="ECO:0000256" key="4">
    <source>
        <dbReference type="ARBA" id="ARBA00012792"/>
    </source>
</evidence>
<dbReference type="InterPro" id="IPR011280">
    <property type="entry name" value="Succ_DH/Fum_Rdt_flav_su"/>
</dbReference>
<comment type="caution">
    <text evidence="16">The sequence shown here is derived from an EMBL/GenBank/DDBJ whole genome shotgun (WGS) entry which is preliminary data.</text>
</comment>
<dbReference type="Gene3D" id="3.50.50.60">
    <property type="entry name" value="FAD/NAD(P)-binding domain"/>
    <property type="match status" value="1"/>
</dbReference>
<keyword evidence="10" id="KW-0560">Oxidoreductase</keyword>
<reference evidence="16" key="1">
    <citation type="journal article" date="2014" name="Int. J. Syst. Evol. Microbiol.">
        <title>Complete genome sequence of Corynebacterium casei LMG S-19264T (=DSM 44701T), isolated from a smear-ripened cheese.</title>
        <authorList>
            <consortium name="US DOE Joint Genome Institute (JGI-PGF)"/>
            <person name="Walter F."/>
            <person name="Albersmeier A."/>
            <person name="Kalinowski J."/>
            <person name="Ruckert C."/>
        </authorList>
    </citation>
    <scope>NUCLEOTIDE SEQUENCE</scope>
    <source>
        <strain evidence="16">VKM Ac-1321</strain>
    </source>
</reference>
<comment type="cofactor">
    <cofactor evidence="1">
        <name>FAD</name>
        <dbReference type="ChEBI" id="CHEBI:57692"/>
    </cofactor>
</comment>
<reference evidence="16" key="2">
    <citation type="submission" date="2023-01" db="EMBL/GenBank/DDBJ databases">
        <authorList>
            <person name="Sun Q."/>
            <person name="Evtushenko L."/>
        </authorList>
    </citation>
    <scope>NUCLEOTIDE SEQUENCE</scope>
    <source>
        <strain evidence="16">VKM Ac-1321</strain>
    </source>
</reference>
<evidence type="ECO:0000256" key="12">
    <source>
        <dbReference type="ARBA" id="ARBA00049220"/>
    </source>
</evidence>
<keyword evidence="6" id="KW-1003">Cell membrane</keyword>
<evidence type="ECO:0000256" key="2">
    <source>
        <dbReference type="ARBA" id="ARBA00004413"/>
    </source>
</evidence>
<organism evidence="16 17">
    <name type="scientific">Dactylosporangium matsuzakiense</name>
    <dbReference type="NCBI Taxonomy" id="53360"/>
    <lineage>
        <taxon>Bacteria</taxon>
        <taxon>Bacillati</taxon>
        <taxon>Actinomycetota</taxon>
        <taxon>Actinomycetes</taxon>
        <taxon>Micromonosporales</taxon>
        <taxon>Micromonosporaceae</taxon>
        <taxon>Dactylosporangium</taxon>
    </lineage>
</organism>
<evidence type="ECO:0000256" key="6">
    <source>
        <dbReference type="ARBA" id="ARBA00022475"/>
    </source>
</evidence>
<sequence length="645" mass="70906">MNLWTEGDPVADTAAPDGPIETRWERRQFGAKLVNPANRRKLTIIVVGTGLAGGSAAATLAEAGYRVRSYCYQDSPRRAHSIAAQGGINAAKNYRNDGDSVYRLFYDTVKGGDFRARESNVYRLAQVSVNIIDQCVAQGVPFAREYGGLLDNRSFGGTQVSRTFYARGQTGQQLLLGAYQALERQIAAGNVEMHARHEMLELIVVDGRARGIVVRDLVTGEITTDFADAVVLASGGYGNVFFLSTNAKGCNVTASWRAHRQGALFANPCYTQIHPTCIPESGTHQSKLTLMSESLRNDGRVWVPVQAGDHRAPADIPEAERDYYLERIYPSFGNLVPRDIASRAAKNVCDEGRGVGPGGLGVYLDFADAIARLGRSAVEAKYGNLFEMYERITGEDPYVTPMRIYPAVHYTMGGLWVDYDLQSNLPGLFVVGEANFSDHGANRLGASALMQGLADGYFVLPNTINDYLAAGPFPAVSSSDEAVVAARAAVENRITSLLSVNGDRTVDSFHRELGHIMWEYCGMERTEEGLRKAISLVRSLREEFWTRVKVPGTGEQLNQNLERAGRVADFFELAELMCVDALHRAESCGGHFRAESQTPDGEALRHDDQFSYVAAWEFTGTGEPPVLHRETLDFQYVHPSQRSYK</sequence>
<dbReference type="GO" id="GO:0005886">
    <property type="term" value="C:plasma membrane"/>
    <property type="evidence" value="ECO:0007669"/>
    <property type="project" value="UniProtKB-SubCell"/>
</dbReference>
<dbReference type="InterPro" id="IPR030664">
    <property type="entry name" value="SdhA/FrdA/AprA"/>
</dbReference>
<dbReference type="EC" id="1.3.5.1" evidence="4"/>
<keyword evidence="9" id="KW-0249">Electron transport</keyword>
<evidence type="ECO:0000256" key="7">
    <source>
        <dbReference type="ARBA" id="ARBA00022630"/>
    </source>
</evidence>
<feature type="active site" description="Proton acceptor" evidence="13">
    <location>
        <position position="338"/>
    </location>
</feature>
<dbReference type="Proteomes" id="UP001143480">
    <property type="component" value="Unassembled WGS sequence"/>
</dbReference>
<dbReference type="Gene3D" id="1.20.58.100">
    <property type="entry name" value="Fumarate reductase/succinate dehydrogenase flavoprotein-like, C-terminal domain"/>
    <property type="match status" value="1"/>
</dbReference>
<evidence type="ECO:0000256" key="13">
    <source>
        <dbReference type="PIRSR" id="PIRSR630664-50"/>
    </source>
</evidence>
<dbReference type="PANTHER" id="PTHR11632:SF53">
    <property type="entry name" value="SUCCINATE DEHYDROGENASE FLAVOPROTEIN SUBUNIT"/>
    <property type="match status" value="1"/>
</dbReference>
<dbReference type="NCBIfam" id="NF005749">
    <property type="entry name" value="PRK07573.1"/>
    <property type="match status" value="1"/>
</dbReference>
<feature type="domain" description="Fumarate reductase/succinate dehydrogenase flavoprotein-like C-terminal" evidence="15">
    <location>
        <begin position="510"/>
        <end position="644"/>
    </location>
</feature>
<evidence type="ECO:0000256" key="3">
    <source>
        <dbReference type="ARBA" id="ARBA00008040"/>
    </source>
</evidence>
<proteinExistence type="inferred from homology"/>
<accession>A0A9W6KIZ8</accession>
<keyword evidence="8" id="KW-0274">FAD</keyword>
<dbReference type="InterPro" id="IPR037099">
    <property type="entry name" value="Fum_R/Succ_DH_flav-like_C_sf"/>
</dbReference>
<gene>
    <name evidence="16" type="primary">sdhA_2</name>
    <name evidence="16" type="ORF">GCM10017581_031400</name>
</gene>
<dbReference type="SUPFAM" id="SSF46977">
    <property type="entry name" value="Succinate dehydrogenase/fumarate reductase flavoprotein C-terminal domain"/>
    <property type="match status" value="1"/>
</dbReference>
<dbReference type="GO" id="GO:0008177">
    <property type="term" value="F:succinate dehydrogenase (quinone) activity"/>
    <property type="evidence" value="ECO:0007669"/>
    <property type="project" value="UniProtKB-EC"/>
</dbReference>
<dbReference type="Pfam" id="PF02910">
    <property type="entry name" value="Succ_DH_flav_C"/>
    <property type="match status" value="1"/>
</dbReference>
<dbReference type="NCBIfam" id="TIGR01811">
    <property type="entry name" value="sdhA_Bsu"/>
    <property type="match status" value="1"/>
</dbReference>
<dbReference type="InterPro" id="IPR027477">
    <property type="entry name" value="Succ_DH/fumarate_Rdtase_cat_sf"/>
</dbReference>
<dbReference type="InterPro" id="IPR015939">
    <property type="entry name" value="Fum_Rdtase/Succ_DH_flav-like_C"/>
</dbReference>
<feature type="domain" description="FAD-dependent oxidoreductase 2 FAD-binding" evidence="14">
    <location>
        <begin position="44"/>
        <end position="449"/>
    </location>
</feature>
<dbReference type="InterPro" id="IPR003953">
    <property type="entry name" value="FAD-dep_OxRdtase_2_FAD-bd"/>
</dbReference>
<evidence type="ECO:0000313" key="17">
    <source>
        <dbReference type="Proteomes" id="UP001143480"/>
    </source>
</evidence>